<evidence type="ECO:0000256" key="20">
    <source>
        <dbReference type="ARBA" id="ARBA00071211"/>
    </source>
</evidence>
<dbReference type="InterPro" id="IPR024571">
    <property type="entry name" value="ERAP1-like_C_dom"/>
</dbReference>
<dbReference type="InterPro" id="IPR045357">
    <property type="entry name" value="Aminopeptidase_N-like_N"/>
</dbReference>
<protein>
    <recommendedName>
        <fullName evidence="20">Leucyl-cystinyl aminopeptidase</fullName>
        <ecNumber evidence="19">3.4.11.3</ecNumber>
    </recommendedName>
    <alternativeName>
        <fullName evidence="21">Oxytocinase</fullName>
    </alternativeName>
</protein>
<dbReference type="InterPro" id="IPR042097">
    <property type="entry name" value="Aminopeptidase_N-like_N_sf"/>
</dbReference>
<dbReference type="Xenbase" id="XB-GENE-950921">
    <property type="gene designation" value="lnpep"/>
</dbReference>
<keyword evidence="5" id="KW-0597">Phosphoprotein</keyword>
<dbReference type="Pfam" id="PF11838">
    <property type="entry name" value="ERAP1_C"/>
    <property type="match status" value="1"/>
</dbReference>
<keyword evidence="11" id="KW-0735">Signal-anchor</keyword>
<dbReference type="Ensembl" id="ENSXETT00000028934">
    <property type="protein sequence ID" value="ENSXETP00000028934"/>
    <property type="gene ID" value="ENSXETG00000013199"/>
</dbReference>
<keyword evidence="8 23" id="KW-0479">Metal-binding</keyword>
<dbReference type="SUPFAM" id="SSF63737">
    <property type="entry name" value="Leukotriene A4 hydrolase N-terminal domain"/>
    <property type="match status" value="1"/>
</dbReference>
<dbReference type="PRINTS" id="PR00756">
    <property type="entry name" value="ALADIPTASE"/>
</dbReference>
<dbReference type="Pfam" id="PF17900">
    <property type="entry name" value="Peptidase_M1_N"/>
    <property type="match status" value="1"/>
</dbReference>
<evidence type="ECO:0000256" key="21">
    <source>
        <dbReference type="ARBA" id="ARBA00080172"/>
    </source>
</evidence>
<evidence type="ECO:0000256" key="1">
    <source>
        <dbReference type="ARBA" id="ARBA00004401"/>
    </source>
</evidence>
<feature type="site" description="Transition state stabilizer" evidence="24">
    <location>
        <position position="551"/>
    </location>
</feature>
<accession>F7ETK7</accession>
<dbReference type="PANTHER" id="PTHR11533:SF42">
    <property type="entry name" value="LEUCYL-CYSTINYL AMINOPEPTIDASE"/>
    <property type="match status" value="1"/>
</dbReference>
<dbReference type="InterPro" id="IPR034016">
    <property type="entry name" value="M1_APN-typ"/>
</dbReference>
<keyword evidence="6" id="KW-0645">Protease</keyword>
<keyword evidence="15 25" id="KW-0472">Membrane</keyword>
<comment type="cofactor">
    <cofactor evidence="23">
        <name>Zn(2+)</name>
        <dbReference type="ChEBI" id="CHEBI:29105"/>
    </cofactor>
    <text evidence="23">Binds 1 zinc ion per subunit.</text>
</comment>
<dbReference type="InterPro" id="IPR027268">
    <property type="entry name" value="Peptidase_M4/M1_CTD_sf"/>
</dbReference>
<dbReference type="FunFam" id="1.10.390.10:FF:000010">
    <property type="entry name" value="Leucyl-cystinyl aminopeptidase"/>
    <property type="match status" value="1"/>
</dbReference>
<evidence type="ECO:0000256" key="6">
    <source>
        <dbReference type="ARBA" id="ARBA00022670"/>
    </source>
</evidence>
<evidence type="ECO:0000256" key="7">
    <source>
        <dbReference type="ARBA" id="ARBA00022692"/>
    </source>
</evidence>
<evidence type="ECO:0000256" key="13">
    <source>
        <dbReference type="ARBA" id="ARBA00022990"/>
    </source>
</evidence>
<evidence type="ECO:0000313" key="29">
    <source>
        <dbReference type="Ensembl" id="ENSXETP00000028934"/>
    </source>
</evidence>
<dbReference type="FunFam" id="2.60.40.1910:FF:000001">
    <property type="entry name" value="Leucyl-cystinyl aminopeptidase"/>
    <property type="match status" value="1"/>
</dbReference>
<keyword evidence="9" id="KW-0378">Hydrolase</keyword>
<dbReference type="eggNOG" id="KOG1046">
    <property type="taxonomic scope" value="Eukaryota"/>
</dbReference>
<feature type="binding site" evidence="23">
    <location>
        <position position="489"/>
    </location>
    <ligand>
        <name>Zn(2+)</name>
        <dbReference type="ChEBI" id="CHEBI:29105"/>
        <note>catalytic</note>
    </ligand>
</feature>
<evidence type="ECO:0000256" key="15">
    <source>
        <dbReference type="ARBA" id="ARBA00023136"/>
    </source>
</evidence>
<sequence>MTKRDSLYYADRAQLPRNMIENSMFEEEPDVVDLAKEPTLNPLESEETEYEPRSSRLLVRGLGENELDEDEEDYESSAKLLGMSFMNRSSGLRNSAANYRQVQDGLCPVPSARTVIVCVVVVIIAVSVVTVVYLLPKCTFTKDGCHEKKHPLELVYPIATNGKVFPWAKSRLPNSIKPVHYVLTLHPDMTTMYFAGTVQIKLNITASSNNIVLHSSGLRIIKAHVSVTEGTTMDAEVLEYPTFEEIAIILPESLPKGKECLLTIQYTSNFSSTYYGFYKIDYMEKGNKRSLAATQFEPLAARKVFPCFDEPAFKSTFQINIIRNQSMISLSNMPKAKTSTMSDGLLLDEYSTSVNMSTYLVAFIVGDIKNTTQETNDTLVSVYAVPEKMDQVKYALDSAMKLLYFYSNYYNIAYPLKKLDLVAIPDFQAGAMENWGLITFRETALLYKEDSSSVADKQSITKVIAHELAHQWFGNLVTMEWWNDLWLNEGFATYMEYVSMSSLFPELNSENSFLKMRFTALQKDSLNASHPISTDIQSPEQIEEMFDDLSYIKGASILLMLQAFLSEDVFHHCIMEYLQAHQYGSTTSDSLWDSMNVVTNKNPNVKNMMKTWTQKAGYPLVTALRKGEEITVQQERFLRTPSPDHATNASTVWHIPLTYVTRKCSGIEPQCDNIYLLKEVTGRINVSSEFPWVKFNVNMTGYYIVDYGADGWDALIKQLLRDHTVLHSSDRANLIHDIFMLAGVGKVPLAKAFELLGYLANETNSAPITQALNQFYHIHGILLKRGLDELSDKVMERGLKLLSNLINQTWEDEGTLAERELRSSLLDFACSSGLQSCVDKAMELFNIWRLNNTRIPTDVMKVVFKVGAKTAEGWAFLWDKYTTSLYETEKRKILEALASTDNGRKLQWLMQESLDGGLIRSQELPAVLGFISKGSPGYLLAWEFAKQNWDLITQKFMPGSFPIQSIVSTTTYHFSTDTHLNEVIAFFNSTKGKSREMWCVKEAVETIKFNIEWMKNNLDSLKTWLQSSH</sequence>
<dbReference type="FunCoup" id="F7ETK7">
    <property type="interactions" value="1178"/>
</dbReference>
<dbReference type="AlphaFoldDB" id="F7ETK7"/>
<evidence type="ECO:0000256" key="10">
    <source>
        <dbReference type="ARBA" id="ARBA00022833"/>
    </source>
</evidence>
<dbReference type="Gene3D" id="2.60.40.1730">
    <property type="entry name" value="tricorn interacting facor f3 domain"/>
    <property type="match status" value="1"/>
</dbReference>
<dbReference type="PANTHER" id="PTHR11533">
    <property type="entry name" value="PROTEASE M1 ZINC METALLOPROTEASE"/>
    <property type="match status" value="1"/>
</dbReference>
<name>F7ETK7_XENTR</name>
<dbReference type="Gene3D" id="1.10.390.10">
    <property type="entry name" value="Neutral Protease Domain 2"/>
    <property type="match status" value="1"/>
</dbReference>
<comment type="catalytic activity">
    <reaction evidence="17">
        <text>Release of an N-terminal amino acid, Cys-|-Xaa-, in which the half-cystine residue is involved in a disulfide loop, notably in oxytocin or vasopressin. Hydrolysis rates on a range of aminoacyl arylamides exceed that for the cystinyl derivative, however.</text>
        <dbReference type="EC" id="3.4.11.3"/>
    </reaction>
</comment>
<dbReference type="EC" id="3.4.11.3" evidence="19"/>
<evidence type="ECO:0000259" key="27">
    <source>
        <dbReference type="Pfam" id="PF11838"/>
    </source>
</evidence>
<feature type="binding site" evidence="23">
    <location>
        <position position="466"/>
    </location>
    <ligand>
        <name>Zn(2+)</name>
        <dbReference type="ChEBI" id="CHEBI:29105"/>
        <note>catalytic</note>
    </ligand>
</feature>
<evidence type="ECO:0000256" key="25">
    <source>
        <dbReference type="SAM" id="Phobius"/>
    </source>
</evidence>
<evidence type="ECO:0000256" key="3">
    <source>
        <dbReference type="ARBA" id="ARBA00022438"/>
    </source>
</evidence>
<keyword evidence="14" id="KW-0482">Metalloprotease</keyword>
<keyword evidence="10 23" id="KW-0862">Zinc</keyword>
<proteinExistence type="inferred from homology"/>
<reference evidence="29" key="2">
    <citation type="submission" date="2011-06" db="UniProtKB">
        <authorList>
            <consortium name="Ensembl"/>
        </authorList>
    </citation>
    <scope>IDENTIFICATION</scope>
</reference>
<dbReference type="GO" id="GO:0008237">
    <property type="term" value="F:metallopeptidase activity"/>
    <property type="evidence" value="ECO:0007669"/>
    <property type="project" value="UniProtKB-KW"/>
</dbReference>
<dbReference type="GO" id="GO:0005886">
    <property type="term" value="C:plasma membrane"/>
    <property type="evidence" value="ECO:0007669"/>
    <property type="project" value="UniProtKB-SubCell"/>
</dbReference>
<dbReference type="GeneTree" id="ENSGT00940000157902"/>
<feature type="transmembrane region" description="Helical" evidence="25">
    <location>
        <begin position="115"/>
        <end position="135"/>
    </location>
</feature>
<evidence type="ECO:0000256" key="11">
    <source>
        <dbReference type="ARBA" id="ARBA00022968"/>
    </source>
</evidence>
<evidence type="ECO:0000256" key="17">
    <source>
        <dbReference type="ARBA" id="ARBA00052614"/>
    </source>
</evidence>
<feature type="active site" description="Proton acceptor" evidence="22">
    <location>
        <position position="467"/>
    </location>
</feature>
<evidence type="ECO:0000256" key="24">
    <source>
        <dbReference type="PIRSR" id="PIRSR634016-4"/>
    </source>
</evidence>
<dbReference type="ExpressionAtlas" id="F7ETK7">
    <property type="expression patterns" value="baseline and differential"/>
</dbReference>
<keyword evidence="4" id="KW-1003">Cell membrane</keyword>
<dbReference type="GO" id="GO:0031410">
    <property type="term" value="C:cytoplasmic vesicle"/>
    <property type="evidence" value="ECO:0007669"/>
    <property type="project" value="UniProtKB-ARBA"/>
</dbReference>
<evidence type="ECO:0000256" key="14">
    <source>
        <dbReference type="ARBA" id="ARBA00023049"/>
    </source>
</evidence>
<dbReference type="InterPro" id="IPR014782">
    <property type="entry name" value="Peptidase_M1_dom"/>
</dbReference>
<dbReference type="FunFam" id="1.25.50.20:FF:000003">
    <property type="entry name" value="Leucyl-cystinyl aminopeptidase"/>
    <property type="match status" value="1"/>
</dbReference>
<evidence type="ECO:0000256" key="16">
    <source>
        <dbReference type="ARBA" id="ARBA00023180"/>
    </source>
</evidence>
<feature type="domain" description="Aminopeptidase N-like N-terminal" evidence="28">
    <location>
        <begin position="177"/>
        <end position="360"/>
    </location>
</feature>
<dbReference type="CDD" id="cd09601">
    <property type="entry name" value="M1_APN-Q_like"/>
    <property type="match status" value="1"/>
</dbReference>
<keyword evidence="7 25" id="KW-0812">Transmembrane</keyword>
<organism evidence="29">
    <name type="scientific">Xenopus tropicalis</name>
    <name type="common">Western clawed frog</name>
    <name type="synonym">Silurana tropicalis</name>
    <dbReference type="NCBI Taxonomy" id="8364"/>
    <lineage>
        <taxon>Eukaryota</taxon>
        <taxon>Metazoa</taxon>
        <taxon>Chordata</taxon>
        <taxon>Craniata</taxon>
        <taxon>Vertebrata</taxon>
        <taxon>Euteleostomi</taxon>
        <taxon>Amphibia</taxon>
        <taxon>Batrachia</taxon>
        <taxon>Anura</taxon>
        <taxon>Pipoidea</taxon>
        <taxon>Pipidae</taxon>
        <taxon>Xenopodinae</taxon>
        <taxon>Xenopus</taxon>
        <taxon>Silurana</taxon>
    </lineage>
</organism>
<comment type="subcellular location">
    <subcellularLocation>
        <location evidence="1">Cell membrane</location>
        <topology evidence="1">Single-pass type II membrane protein</topology>
    </subcellularLocation>
</comment>
<dbReference type="Bgee" id="ENSXETG00000013199">
    <property type="expression patterns" value="Expressed in skeletal muscle tissue and 16 other cell types or tissues"/>
</dbReference>
<keyword evidence="12 25" id="KW-1133">Transmembrane helix</keyword>
<evidence type="ECO:0000256" key="9">
    <source>
        <dbReference type="ARBA" id="ARBA00022801"/>
    </source>
</evidence>
<keyword evidence="13" id="KW-0007">Acetylation</keyword>
<dbReference type="InParanoid" id="F7ETK7"/>
<dbReference type="SUPFAM" id="SSF55486">
    <property type="entry name" value="Metalloproteases ('zincins'), catalytic domain"/>
    <property type="match status" value="1"/>
</dbReference>
<dbReference type="GO" id="GO:0004177">
    <property type="term" value="F:aminopeptidase activity"/>
    <property type="evidence" value="ECO:0007669"/>
    <property type="project" value="UniProtKB-KW"/>
</dbReference>
<feature type="domain" description="Peptidase M1 membrane alanine aminopeptidase" evidence="26">
    <location>
        <begin position="394"/>
        <end position="612"/>
    </location>
</feature>
<evidence type="ECO:0000256" key="5">
    <source>
        <dbReference type="ARBA" id="ARBA00022553"/>
    </source>
</evidence>
<evidence type="ECO:0000256" key="18">
    <source>
        <dbReference type="ARBA" id="ARBA00062849"/>
    </source>
</evidence>
<evidence type="ECO:0000256" key="2">
    <source>
        <dbReference type="ARBA" id="ARBA00010136"/>
    </source>
</evidence>
<dbReference type="GO" id="GO:0008270">
    <property type="term" value="F:zinc ion binding"/>
    <property type="evidence" value="ECO:0007669"/>
    <property type="project" value="InterPro"/>
</dbReference>
<dbReference type="GO" id="GO:0006508">
    <property type="term" value="P:proteolysis"/>
    <property type="evidence" value="ECO:0007669"/>
    <property type="project" value="UniProtKB-KW"/>
</dbReference>
<comment type="subunit">
    <text evidence="18">Homodimer. Binds tankyrases 1 and 2.</text>
</comment>
<gene>
    <name evidence="29" type="primary">lnpep</name>
</gene>
<evidence type="ECO:0000256" key="4">
    <source>
        <dbReference type="ARBA" id="ARBA00022475"/>
    </source>
</evidence>
<dbReference type="Gene3D" id="2.60.40.1910">
    <property type="match status" value="1"/>
</dbReference>
<evidence type="ECO:0000256" key="23">
    <source>
        <dbReference type="PIRSR" id="PIRSR634016-3"/>
    </source>
</evidence>
<dbReference type="HOGENOM" id="CLU_003705_2_2_1"/>
<keyword evidence="3" id="KW-0031">Aminopeptidase</keyword>
<dbReference type="InterPro" id="IPR050344">
    <property type="entry name" value="Peptidase_M1_aminopeptidases"/>
</dbReference>
<comment type="similarity">
    <text evidence="2">Belongs to the peptidase M1 family.</text>
</comment>
<evidence type="ECO:0000256" key="19">
    <source>
        <dbReference type="ARBA" id="ARBA00066490"/>
    </source>
</evidence>
<feature type="binding site" evidence="23">
    <location>
        <position position="470"/>
    </location>
    <ligand>
        <name>Zn(2+)</name>
        <dbReference type="ChEBI" id="CHEBI:29105"/>
        <note>catalytic</note>
    </ligand>
</feature>
<evidence type="ECO:0000256" key="8">
    <source>
        <dbReference type="ARBA" id="ARBA00022723"/>
    </source>
</evidence>
<feature type="domain" description="ERAP1-like C-terminal" evidence="27">
    <location>
        <begin position="692"/>
        <end position="1008"/>
    </location>
</feature>
<dbReference type="STRING" id="8364.ENSXETP00000028934"/>
<evidence type="ECO:0000259" key="28">
    <source>
        <dbReference type="Pfam" id="PF17900"/>
    </source>
</evidence>
<dbReference type="MEROPS" id="M01.011"/>
<keyword evidence="16" id="KW-0325">Glycoprotein</keyword>
<evidence type="ECO:0000256" key="12">
    <source>
        <dbReference type="ARBA" id="ARBA00022989"/>
    </source>
</evidence>
<dbReference type="FunFam" id="2.60.40.1730:FF:000001">
    <property type="entry name" value="Leucyl-cystinyl aminopeptidase"/>
    <property type="match status" value="1"/>
</dbReference>
<reference evidence="29" key="1">
    <citation type="journal article" date="2010" name="Science">
        <title>The genome of the Western clawed frog Xenopus tropicalis.</title>
        <authorList>
            <person name="Hellsten U."/>
            <person name="Harland R.M."/>
            <person name="Gilchrist M.J."/>
            <person name="Hendrix D."/>
            <person name="Jurka J."/>
            <person name="Kapitonov V."/>
            <person name="Ovcharenko I."/>
            <person name="Putnam N.H."/>
            <person name="Shu S."/>
            <person name="Taher L."/>
            <person name="Blitz I.L."/>
            <person name="Blumberg B."/>
            <person name="Dichmann D.S."/>
            <person name="Dubchak I."/>
            <person name="Amaya E."/>
            <person name="Detter J.C."/>
            <person name="Fletcher R."/>
            <person name="Gerhard D.S."/>
            <person name="Goodstein D."/>
            <person name="Graves T."/>
            <person name="Grigoriev I.V."/>
            <person name="Grimwood J."/>
            <person name="Kawashima T."/>
            <person name="Lindquist E."/>
            <person name="Lucas S.M."/>
            <person name="Mead P.E."/>
            <person name="Mitros T."/>
            <person name="Ogino H."/>
            <person name="Ohta Y."/>
            <person name="Poliakov A.V."/>
            <person name="Pollet N."/>
            <person name="Robert J."/>
            <person name="Salamov A."/>
            <person name="Sater A.K."/>
            <person name="Schmutz J."/>
            <person name="Terry A."/>
            <person name="Vize P.D."/>
            <person name="Warren W.C."/>
            <person name="Wells D."/>
            <person name="Wills A."/>
            <person name="Wilson R.K."/>
            <person name="Zimmerman L.B."/>
            <person name="Zorn A.M."/>
            <person name="Grainger R."/>
            <person name="Grammer T."/>
            <person name="Khokha M.K."/>
            <person name="Richardson P.M."/>
            <person name="Rokhsar D.S."/>
        </authorList>
    </citation>
    <scope>NUCLEOTIDE SEQUENCE [LARGE SCALE GENOMIC DNA]</scope>
    <source>
        <strain evidence="29">Nigerian</strain>
    </source>
</reference>
<dbReference type="InterPro" id="IPR001930">
    <property type="entry name" value="Peptidase_M1"/>
</dbReference>
<evidence type="ECO:0000259" key="26">
    <source>
        <dbReference type="Pfam" id="PF01433"/>
    </source>
</evidence>
<dbReference type="Pfam" id="PF01433">
    <property type="entry name" value="Peptidase_M1"/>
    <property type="match status" value="1"/>
</dbReference>
<evidence type="ECO:0000256" key="22">
    <source>
        <dbReference type="PIRSR" id="PIRSR634016-1"/>
    </source>
</evidence>
<dbReference type="Gene3D" id="1.25.50.20">
    <property type="match status" value="1"/>
</dbReference>